<feature type="domain" description="RND related barrel-sandwich hybrid" evidence="1">
    <location>
        <begin position="167"/>
        <end position="260"/>
    </location>
</feature>
<proteinExistence type="predicted"/>
<reference evidence="2 3" key="1">
    <citation type="submission" date="2021-03" db="EMBL/GenBank/DDBJ databases">
        <title>Genomic Encyclopedia of Type Strains, Phase IV (KMG-IV): sequencing the most valuable type-strain genomes for metagenomic binning, comparative biology and taxonomic classification.</title>
        <authorList>
            <person name="Goeker M."/>
        </authorList>
    </citation>
    <scope>NUCLEOTIDE SEQUENCE [LARGE SCALE GENOMIC DNA]</scope>
    <source>
        <strain evidence="2 3">DSM 1289</strain>
    </source>
</reference>
<evidence type="ECO:0000313" key="3">
    <source>
        <dbReference type="Proteomes" id="UP000767291"/>
    </source>
</evidence>
<evidence type="ECO:0000313" key="2">
    <source>
        <dbReference type="EMBL" id="MBP1856329.1"/>
    </source>
</evidence>
<dbReference type="NCBIfam" id="TIGR03309">
    <property type="entry name" value="matur_yqeB"/>
    <property type="match status" value="1"/>
</dbReference>
<protein>
    <submittedName>
        <fullName evidence="2">Xanthine dehydrogenase accessory factor</fullName>
    </submittedName>
</protein>
<evidence type="ECO:0000259" key="1">
    <source>
        <dbReference type="Pfam" id="PF26018"/>
    </source>
</evidence>
<comment type="caution">
    <text evidence="2">The sequence shown here is derived from an EMBL/GenBank/DDBJ whole genome shotgun (WGS) entry which is preliminary data.</text>
</comment>
<organism evidence="2 3">
    <name type="scientific">Metaclostridioides mangenotii</name>
    <dbReference type="NCBI Taxonomy" id="1540"/>
    <lineage>
        <taxon>Bacteria</taxon>
        <taxon>Bacillati</taxon>
        <taxon>Bacillota</taxon>
        <taxon>Clostridia</taxon>
        <taxon>Peptostreptococcales</taxon>
        <taxon>Peptostreptococcaceae</taxon>
        <taxon>Metaclostridioides</taxon>
    </lineage>
</organism>
<dbReference type="InterPro" id="IPR058709">
    <property type="entry name" value="BSH_RND-rel"/>
</dbReference>
<dbReference type="EMBL" id="JAGGJX010000008">
    <property type="protein sequence ID" value="MBP1856329.1"/>
    <property type="molecule type" value="Genomic_DNA"/>
</dbReference>
<gene>
    <name evidence="2" type="ORF">J2Z43_002781</name>
</gene>
<dbReference type="Proteomes" id="UP000767291">
    <property type="component" value="Unassembled WGS sequence"/>
</dbReference>
<accession>A0ABS4EEH0</accession>
<dbReference type="InterPro" id="IPR017695">
    <property type="entry name" value="Se-dep_Mo_hydrolase_YqeB"/>
</dbReference>
<dbReference type="Pfam" id="PF26018">
    <property type="entry name" value="BSH_RND_rel"/>
    <property type="match status" value="1"/>
</dbReference>
<sequence length="271" mass="29453">MSRIVVRGAGDLSTAVIHKLHKSGYKVIALEIEKPLAIRRQVSFCEAVYEGEVEVEGVKCKLCNDLDEIESVLDDDKVPLIIDPNCQTLAKIQPDVLVDAIIAKYNVGTDKSMAPTTIALGPGFCAGKDVDMVVETMRGHNLGRIITDGYAMPNTGAPGSIAGITKERVVYAGCEGRIENVSKIGDVVEKDQIICYIRDEETGEKHEIRATISGVLRGLLKDGLYAKNKLKILDIDPRIEEVNNSFTISDKGRCIAGGVLEAVLRSKVLPY</sequence>
<dbReference type="RefSeq" id="WP_209457656.1">
    <property type="nucleotide sequence ID" value="NZ_BAAACS010000005.1"/>
</dbReference>
<name>A0ABS4EEH0_9FIRM</name>
<keyword evidence="3" id="KW-1185">Reference proteome</keyword>